<evidence type="ECO:0000256" key="5">
    <source>
        <dbReference type="ARBA" id="ARBA00023049"/>
    </source>
</evidence>
<comment type="caution">
    <text evidence="8">The sequence shown here is derived from an EMBL/GenBank/DDBJ whole genome shotgun (WGS) entry which is preliminary data.</text>
</comment>
<evidence type="ECO:0000256" key="6">
    <source>
        <dbReference type="RuleBase" id="RU003983"/>
    </source>
</evidence>
<dbReference type="PANTHER" id="PTHR22726:SF1">
    <property type="entry name" value="METALLOENDOPEPTIDASE OMA1, MITOCHONDRIAL"/>
    <property type="match status" value="1"/>
</dbReference>
<accession>A0A7C3SJD5</accession>
<comment type="cofactor">
    <cofactor evidence="6">
        <name>Zn(2+)</name>
        <dbReference type="ChEBI" id="CHEBI:29105"/>
    </cofactor>
    <text evidence="6">Binds 1 zinc ion per subunit.</text>
</comment>
<sequence length="289" mass="31128">MRIRYGALTGLLLIWLVFWGCGGVSVPLPSSLTPAAEIAAKTGVKAVQASRPISDSEEYYVGRAVAARILAKYPLYQNQEVIQYVNEVGQTVARKSPRPQVYRGYHFAVLDTMEPNAFACPGGTILITRGLLKNCGSEDELAAVLAHEVAHIAHKDGINSISQARWTEVLTTLGTETVRQYGGSAGQLLTLFEGSIDDVFKTIVVNGYSRTAEEKADQEAVNILRRAGYNPGALAAVLSKMQGKEGAGGIYRTHPPTAERLARVQTLAPVSPPSGMELARAARFKSLPF</sequence>
<dbReference type="EMBL" id="DTHB01000048">
    <property type="protein sequence ID" value="HGB14986.1"/>
    <property type="molecule type" value="Genomic_DNA"/>
</dbReference>
<protein>
    <submittedName>
        <fullName evidence="8">Peptidase M48</fullName>
    </submittedName>
</protein>
<evidence type="ECO:0000256" key="4">
    <source>
        <dbReference type="ARBA" id="ARBA00022833"/>
    </source>
</evidence>
<gene>
    <name evidence="8" type="ORF">ENV62_07110</name>
</gene>
<comment type="similarity">
    <text evidence="6">Belongs to the peptidase M48 family.</text>
</comment>
<dbReference type="InterPro" id="IPR001915">
    <property type="entry name" value="Peptidase_M48"/>
</dbReference>
<name>A0A7C3SJD5_9BACT</name>
<dbReference type="Pfam" id="PF01435">
    <property type="entry name" value="Peptidase_M48"/>
    <property type="match status" value="1"/>
</dbReference>
<evidence type="ECO:0000313" key="8">
    <source>
        <dbReference type="EMBL" id="HGB14986.1"/>
    </source>
</evidence>
<keyword evidence="5 6" id="KW-0482">Metalloprotease</keyword>
<evidence type="ECO:0000256" key="1">
    <source>
        <dbReference type="ARBA" id="ARBA00022670"/>
    </source>
</evidence>
<keyword evidence="4 6" id="KW-0862">Zinc</keyword>
<feature type="domain" description="Peptidase M48" evidence="7">
    <location>
        <begin position="83"/>
        <end position="266"/>
    </location>
</feature>
<dbReference type="GO" id="GO:0016020">
    <property type="term" value="C:membrane"/>
    <property type="evidence" value="ECO:0007669"/>
    <property type="project" value="TreeGrafter"/>
</dbReference>
<dbReference type="GO" id="GO:0004222">
    <property type="term" value="F:metalloendopeptidase activity"/>
    <property type="evidence" value="ECO:0007669"/>
    <property type="project" value="InterPro"/>
</dbReference>
<keyword evidence="3 6" id="KW-0378">Hydrolase</keyword>
<dbReference type="GO" id="GO:0051603">
    <property type="term" value="P:proteolysis involved in protein catabolic process"/>
    <property type="evidence" value="ECO:0007669"/>
    <property type="project" value="TreeGrafter"/>
</dbReference>
<keyword evidence="2" id="KW-0479">Metal-binding</keyword>
<dbReference type="AlphaFoldDB" id="A0A7C3SJD5"/>
<evidence type="ECO:0000259" key="7">
    <source>
        <dbReference type="Pfam" id="PF01435"/>
    </source>
</evidence>
<reference evidence="8" key="1">
    <citation type="journal article" date="2020" name="mSystems">
        <title>Genome- and Community-Level Interaction Insights into Carbon Utilization and Element Cycling Functions of Hydrothermarchaeota in Hydrothermal Sediment.</title>
        <authorList>
            <person name="Zhou Z."/>
            <person name="Liu Y."/>
            <person name="Xu W."/>
            <person name="Pan J."/>
            <person name="Luo Z.H."/>
            <person name="Li M."/>
        </authorList>
    </citation>
    <scope>NUCLEOTIDE SEQUENCE [LARGE SCALE GENOMIC DNA]</scope>
    <source>
        <strain evidence="8">SpSt-776</strain>
    </source>
</reference>
<dbReference type="InterPro" id="IPR051156">
    <property type="entry name" value="Mito/Outer_Membr_Metalloprot"/>
</dbReference>
<dbReference type="Gene3D" id="3.30.2010.10">
    <property type="entry name" value="Metalloproteases ('zincins'), catalytic domain"/>
    <property type="match status" value="1"/>
</dbReference>
<evidence type="ECO:0000256" key="2">
    <source>
        <dbReference type="ARBA" id="ARBA00022723"/>
    </source>
</evidence>
<evidence type="ECO:0000256" key="3">
    <source>
        <dbReference type="ARBA" id="ARBA00022801"/>
    </source>
</evidence>
<dbReference type="PANTHER" id="PTHR22726">
    <property type="entry name" value="METALLOENDOPEPTIDASE OMA1"/>
    <property type="match status" value="1"/>
</dbReference>
<dbReference type="GO" id="GO:0046872">
    <property type="term" value="F:metal ion binding"/>
    <property type="evidence" value="ECO:0007669"/>
    <property type="project" value="UniProtKB-KW"/>
</dbReference>
<organism evidence="8">
    <name type="scientific">Desulfobacca acetoxidans</name>
    <dbReference type="NCBI Taxonomy" id="60893"/>
    <lineage>
        <taxon>Bacteria</taxon>
        <taxon>Pseudomonadati</taxon>
        <taxon>Thermodesulfobacteriota</taxon>
        <taxon>Desulfobaccia</taxon>
        <taxon>Desulfobaccales</taxon>
        <taxon>Desulfobaccaceae</taxon>
        <taxon>Desulfobacca</taxon>
    </lineage>
</organism>
<keyword evidence="1 6" id="KW-0645">Protease</keyword>
<proteinExistence type="inferred from homology"/>